<dbReference type="Gene3D" id="1.10.10.10">
    <property type="entry name" value="Winged helix-like DNA-binding domain superfamily/Winged helix DNA-binding domain"/>
    <property type="match status" value="1"/>
</dbReference>
<dbReference type="Pfam" id="PF00447">
    <property type="entry name" value="HSF_DNA-bind"/>
    <property type="match status" value="1"/>
</dbReference>
<reference evidence="4 5" key="1">
    <citation type="journal article" date="2020" name="J. Phycol.">
        <title>Comparative genome analysis reveals Cyanidiococcus gen. nov., a new extremophilic red algal genus sister to Cyanidioschyzon (Cyanidioschyzonaceae, Rhodophyta).</title>
        <authorList>
            <person name="Liu S.-L."/>
            <person name="Chiang Y.-R."/>
            <person name="Yoon H.S."/>
            <person name="Fu H.-Y."/>
        </authorList>
    </citation>
    <scope>NUCLEOTIDE SEQUENCE [LARGE SCALE GENOMIC DNA]</scope>
    <source>
        <strain evidence="4 5">THAL066</strain>
    </source>
</reference>
<accession>A0A7J7IDA0</accession>
<dbReference type="Proteomes" id="UP000530660">
    <property type="component" value="Unassembled WGS sequence"/>
</dbReference>
<evidence type="ECO:0000313" key="5">
    <source>
        <dbReference type="Proteomes" id="UP000530660"/>
    </source>
</evidence>
<evidence type="ECO:0000256" key="2">
    <source>
        <dbReference type="SAM" id="MobiDB-lite"/>
    </source>
</evidence>
<comment type="caution">
    <text evidence="4">The sequence shown here is derived from an EMBL/GenBank/DDBJ whole genome shotgun (WGS) entry which is preliminary data.</text>
</comment>
<evidence type="ECO:0000256" key="1">
    <source>
        <dbReference type="ARBA" id="ARBA00023125"/>
    </source>
</evidence>
<name>A0A7J7IDA0_9RHOD</name>
<proteinExistence type="predicted"/>
<feature type="domain" description="HSF-type DNA-binding" evidence="3">
    <location>
        <begin position="39"/>
        <end position="110"/>
    </location>
</feature>
<dbReference type="EMBL" id="VWRR01000018">
    <property type="protein sequence ID" value="KAF6000664.1"/>
    <property type="molecule type" value="Genomic_DNA"/>
</dbReference>
<organism evidence="4 5">
    <name type="scientific">Cyanidiococcus yangmingshanensis</name>
    <dbReference type="NCBI Taxonomy" id="2690220"/>
    <lineage>
        <taxon>Eukaryota</taxon>
        <taxon>Rhodophyta</taxon>
        <taxon>Bangiophyceae</taxon>
        <taxon>Cyanidiales</taxon>
        <taxon>Cyanidiaceae</taxon>
        <taxon>Cyanidiococcus</taxon>
    </lineage>
</organism>
<feature type="compositionally biased region" description="Basic and acidic residues" evidence="2">
    <location>
        <begin position="148"/>
        <end position="157"/>
    </location>
</feature>
<gene>
    <name evidence="4" type="ORF">F1559_000850</name>
</gene>
<feature type="region of interest" description="Disordered" evidence="2">
    <location>
        <begin position="205"/>
        <end position="227"/>
    </location>
</feature>
<sequence length="370" mass="41231">MKNLKRSTIRGQKRHRATLPCGTRLSTYLATLARALAVDPEPRALSWSADGEQILVLDQARFMKRYLNSKDWFPLSSWSSFLRIMTDLHFRRQPQAGDPVIRFTHPHWSRPLLMQALEAQEHCVELAPVNGDKNCEATNSHAKRARKSSQEKCRSDGSEEDDMRSQKTVGDLLDYLAPTSPSIPDIEVDQASILSKTGKDLSYSRLRTTGRASDSGPERDHSGWDPAGGASRCILEDLLNDSEHSSIESGDAAASAVLKVQEGGRAVMSNGVPRGTDFNHRALAALVQESVEEALHRWSSKVELYVVDELRILSEKLSQLLIAIEKVDCGHNRIMHQLESMRLLGVEMQMLLRQLFHGTMGPLASQRGVS</sequence>
<feature type="region of interest" description="Disordered" evidence="2">
    <location>
        <begin position="137"/>
        <end position="166"/>
    </location>
</feature>
<dbReference type="InterPro" id="IPR000232">
    <property type="entry name" value="HSF_DNA-bd"/>
</dbReference>
<evidence type="ECO:0000313" key="4">
    <source>
        <dbReference type="EMBL" id="KAF6000664.1"/>
    </source>
</evidence>
<protein>
    <recommendedName>
        <fullName evidence="3">HSF-type DNA-binding domain-containing protein</fullName>
    </recommendedName>
</protein>
<dbReference type="AlphaFoldDB" id="A0A7J7IDA0"/>
<dbReference type="GO" id="GO:0003700">
    <property type="term" value="F:DNA-binding transcription factor activity"/>
    <property type="evidence" value="ECO:0007669"/>
    <property type="project" value="InterPro"/>
</dbReference>
<keyword evidence="5" id="KW-1185">Reference proteome</keyword>
<dbReference type="GO" id="GO:0043565">
    <property type="term" value="F:sequence-specific DNA binding"/>
    <property type="evidence" value="ECO:0007669"/>
    <property type="project" value="InterPro"/>
</dbReference>
<dbReference type="OrthoDB" id="10669275at2759"/>
<dbReference type="InterPro" id="IPR036388">
    <property type="entry name" value="WH-like_DNA-bd_sf"/>
</dbReference>
<keyword evidence="1" id="KW-0238">DNA-binding</keyword>
<evidence type="ECO:0000259" key="3">
    <source>
        <dbReference type="Pfam" id="PF00447"/>
    </source>
</evidence>